<dbReference type="InterPro" id="IPR002156">
    <property type="entry name" value="RNaseH_domain"/>
</dbReference>
<evidence type="ECO:0000313" key="2">
    <source>
        <dbReference type="EMBL" id="KAL2642452.1"/>
    </source>
</evidence>
<name>A0ABD1Z832_9MARC</name>
<accession>A0ABD1Z832</accession>
<proteinExistence type="predicted"/>
<feature type="domain" description="RNase H type-1" evidence="1">
    <location>
        <begin position="78"/>
        <end position="235"/>
    </location>
</feature>
<reference evidence="2 3" key="1">
    <citation type="submission" date="2024-09" db="EMBL/GenBank/DDBJ databases">
        <title>Chromosome-scale assembly of Riccia fluitans.</title>
        <authorList>
            <person name="Paukszto L."/>
            <person name="Sawicki J."/>
            <person name="Karawczyk K."/>
            <person name="Piernik-Szablinska J."/>
            <person name="Szczecinska M."/>
            <person name="Mazdziarz M."/>
        </authorList>
    </citation>
    <scope>NUCLEOTIDE SEQUENCE [LARGE SCALE GENOMIC DNA]</scope>
    <source>
        <strain evidence="2">Rf_01</strain>
        <tissue evidence="2">Aerial parts of the thallus</tissue>
    </source>
</reference>
<sequence length="236" mass="26218">MSSRPPETSEHRGGTRIVLTLATTRRMEPIDNPRICDPARGSSFHSRLPSDIVIFDPDSELSYLQFSTKEEPLTLRMKKDQVVIAIRGACRGNGTCTAKAAYGVFFGRASSHNKYGLLPEDEQHTSQNAEIYAARMVLDLAGKMFQDNPTVKGINLITGSSFLTKAMTDQIHEWLENWFVTSSRGPASRITNADAIRHLNQTIESLESGGLSVRFWLVRKDQNADADTLANLAFND</sequence>
<dbReference type="Proteomes" id="UP001605036">
    <property type="component" value="Unassembled WGS sequence"/>
</dbReference>
<organism evidence="2 3">
    <name type="scientific">Riccia fluitans</name>
    <dbReference type="NCBI Taxonomy" id="41844"/>
    <lineage>
        <taxon>Eukaryota</taxon>
        <taxon>Viridiplantae</taxon>
        <taxon>Streptophyta</taxon>
        <taxon>Embryophyta</taxon>
        <taxon>Marchantiophyta</taxon>
        <taxon>Marchantiopsida</taxon>
        <taxon>Marchantiidae</taxon>
        <taxon>Marchantiales</taxon>
        <taxon>Ricciaceae</taxon>
        <taxon>Riccia</taxon>
    </lineage>
</organism>
<dbReference type="PROSITE" id="PS50879">
    <property type="entry name" value="RNASE_H_1"/>
    <property type="match status" value="1"/>
</dbReference>
<dbReference type="InterPro" id="IPR012337">
    <property type="entry name" value="RNaseH-like_sf"/>
</dbReference>
<evidence type="ECO:0000259" key="1">
    <source>
        <dbReference type="PROSITE" id="PS50879"/>
    </source>
</evidence>
<protein>
    <recommendedName>
        <fullName evidence="1">RNase H type-1 domain-containing protein</fullName>
    </recommendedName>
</protein>
<dbReference type="SUPFAM" id="SSF53098">
    <property type="entry name" value="Ribonuclease H-like"/>
    <property type="match status" value="1"/>
</dbReference>
<dbReference type="EMBL" id="JBHFFA010000002">
    <property type="protein sequence ID" value="KAL2642452.1"/>
    <property type="molecule type" value="Genomic_DNA"/>
</dbReference>
<gene>
    <name evidence="2" type="ORF">R1flu_010039</name>
</gene>
<dbReference type="InterPro" id="IPR036397">
    <property type="entry name" value="RNaseH_sf"/>
</dbReference>
<dbReference type="Gene3D" id="3.30.420.10">
    <property type="entry name" value="Ribonuclease H-like superfamily/Ribonuclease H"/>
    <property type="match status" value="1"/>
</dbReference>
<dbReference type="Pfam" id="PF00075">
    <property type="entry name" value="RNase_H"/>
    <property type="match status" value="1"/>
</dbReference>
<evidence type="ECO:0000313" key="3">
    <source>
        <dbReference type="Proteomes" id="UP001605036"/>
    </source>
</evidence>
<comment type="caution">
    <text evidence="2">The sequence shown here is derived from an EMBL/GenBank/DDBJ whole genome shotgun (WGS) entry which is preliminary data.</text>
</comment>
<keyword evidence="3" id="KW-1185">Reference proteome</keyword>
<dbReference type="AlphaFoldDB" id="A0ABD1Z832"/>